<comment type="function">
    <text evidence="7">Participates in both transcription termination and antitermination.</text>
</comment>
<dbReference type="SUPFAM" id="SSF54814">
    <property type="entry name" value="Prokaryotic type KH domain (KH-domain type II)"/>
    <property type="match status" value="2"/>
</dbReference>
<dbReference type="GO" id="GO:0005829">
    <property type="term" value="C:cytosol"/>
    <property type="evidence" value="ECO:0007669"/>
    <property type="project" value="TreeGrafter"/>
</dbReference>
<dbReference type="AlphaFoldDB" id="A0A2M8EL62"/>
<evidence type="ECO:0000313" key="10">
    <source>
        <dbReference type="Proteomes" id="UP000229756"/>
    </source>
</evidence>
<comment type="subcellular location">
    <subcellularLocation>
        <location evidence="7">Cytoplasm</location>
    </subcellularLocation>
</comment>
<dbReference type="InterPro" id="IPR058582">
    <property type="entry name" value="KH_NusA_2nd"/>
</dbReference>
<accession>A0A2M8EL62</accession>
<dbReference type="InterPro" id="IPR003029">
    <property type="entry name" value="S1_domain"/>
</dbReference>
<evidence type="ECO:0000256" key="6">
    <source>
        <dbReference type="ARBA" id="ARBA00023163"/>
    </source>
</evidence>
<sequence>MAITEFMSALNQVASERNITPKDVLDTLRTALVAAYIKDNPDIEEDSDHKVEAEIDSESGEVKILRNGKDVTPAGFGRIASQTAKQVILQKIREAEKESIAEEYRELIGTIVQGYIFRMDKDTVIMDIGKTHGILPVFEQIPSERYMVNQKYKVLIKDVADSDDSSGSNIILSRKDAGFIEELFRQEVPEILQGIVKIESIAREAGQRTKIAVSSTEEKVDPSGACIGQRGVRVQAVTDELNGEKIDIINYSRDADRFIAASLAPAHVLDVVLNESEKSAKIIVAEDQLSLAIGNKGQNARLAAKLTGWSINIDGNEVETPAEEKEEVSDENS</sequence>
<evidence type="ECO:0000256" key="2">
    <source>
        <dbReference type="ARBA" id="ARBA00022490"/>
    </source>
</evidence>
<dbReference type="InterPro" id="IPR009019">
    <property type="entry name" value="KH_sf_prok-type"/>
</dbReference>
<evidence type="ECO:0000256" key="7">
    <source>
        <dbReference type="HAMAP-Rule" id="MF_00945"/>
    </source>
</evidence>
<dbReference type="CDD" id="cd22529">
    <property type="entry name" value="KH-II_NusA_rpt2"/>
    <property type="match status" value="1"/>
</dbReference>
<keyword evidence="4 7" id="KW-0694">RNA-binding</keyword>
<dbReference type="InterPro" id="IPR015946">
    <property type="entry name" value="KH_dom-like_a/b"/>
</dbReference>
<evidence type="ECO:0000256" key="3">
    <source>
        <dbReference type="ARBA" id="ARBA00022814"/>
    </source>
</evidence>
<keyword evidence="1 7" id="KW-0806">Transcription termination</keyword>
<reference evidence="10" key="1">
    <citation type="submission" date="2017-09" db="EMBL/GenBank/DDBJ databases">
        <title>Depth-based differentiation of microbial function through sediment-hosted aquifers and enrichment of novel symbionts in the deep terrestrial subsurface.</title>
        <authorList>
            <person name="Probst A.J."/>
            <person name="Ladd B."/>
            <person name="Jarett J.K."/>
            <person name="Geller-Mcgrath D.E."/>
            <person name="Sieber C.M.K."/>
            <person name="Emerson J.B."/>
            <person name="Anantharaman K."/>
            <person name="Thomas B.C."/>
            <person name="Malmstrom R."/>
            <person name="Stieglmeier M."/>
            <person name="Klingl A."/>
            <person name="Woyke T."/>
            <person name="Ryan C.M."/>
            <person name="Banfield J.F."/>
        </authorList>
    </citation>
    <scope>NUCLEOTIDE SEQUENCE [LARGE SCALE GENOMIC DNA]</scope>
</reference>
<protein>
    <recommendedName>
        <fullName evidence="7">Transcription termination/antitermination protein NusA</fullName>
    </recommendedName>
</protein>
<keyword evidence="3 7" id="KW-0889">Transcription antitermination</keyword>
<evidence type="ECO:0000313" key="9">
    <source>
        <dbReference type="EMBL" id="PJC23468.1"/>
    </source>
</evidence>
<dbReference type="CDD" id="cd02134">
    <property type="entry name" value="KH-II_NusA_rpt1"/>
    <property type="match status" value="1"/>
</dbReference>
<proteinExistence type="inferred from homology"/>
<dbReference type="PANTHER" id="PTHR22648">
    <property type="entry name" value="TRANSCRIPTION TERMINATION FACTOR NUSA"/>
    <property type="match status" value="1"/>
</dbReference>
<comment type="similarity">
    <text evidence="7">Belongs to the NusA family.</text>
</comment>
<dbReference type="Gene3D" id="2.40.50.140">
    <property type="entry name" value="Nucleic acid-binding proteins"/>
    <property type="match status" value="1"/>
</dbReference>
<dbReference type="SUPFAM" id="SSF69705">
    <property type="entry name" value="Transcription factor NusA, N-terminal domain"/>
    <property type="match status" value="1"/>
</dbReference>
<dbReference type="InterPro" id="IPR013735">
    <property type="entry name" value="TF_NusA_N"/>
</dbReference>
<evidence type="ECO:0000256" key="5">
    <source>
        <dbReference type="ARBA" id="ARBA00023015"/>
    </source>
</evidence>
<dbReference type="Pfam" id="PF13184">
    <property type="entry name" value="KH_NusA_1st"/>
    <property type="match status" value="1"/>
</dbReference>
<dbReference type="Proteomes" id="UP000229756">
    <property type="component" value="Unassembled WGS sequence"/>
</dbReference>
<dbReference type="GO" id="GO:0031564">
    <property type="term" value="P:transcription antitermination"/>
    <property type="evidence" value="ECO:0007669"/>
    <property type="project" value="UniProtKB-UniRule"/>
</dbReference>
<dbReference type="Gene3D" id="3.30.300.20">
    <property type="match status" value="2"/>
</dbReference>
<keyword evidence="2 7" id="KW-0963">Cytoplasm</keyword>
<dbReference type="Gene3D" id="3.30.1480.10">
    <property type="entry name" value="NusA, N-terminal domain"/>
    <property type="match status" value="1"/>
</dbReference>
<evidence type="ECO:0000256" key="4">
    <source>
        <dbReference type="ARBA" id="ARBA00022884"/>
    </source>
</evidence>
<dbReference type="GO" id="GO:0003700">
    <property type="term" value="F:DNA-binding transcription factor activity"/>
    <property type="evidence" value="ECO:0007669"/>
    <property type="project" value="InterPro"/>
</dbReference>
<evidence type="ECO:0000256" key="1">
    <source>
        <dbReference type="ARBA" id="ARBA00022472"/>
    </source>
</evidence>
<dbReference type="CDD" id="cd04455">
    <property type="entry name" value="S1_NusA"/>
    <property type="match status" value="1"/>
</dbReference>
<dbReference type="SMART" id="SM00322">
    <property type="entry name" value="KH"/>
    <property type="match status" value="2"/>
</dbReference>
<dbReference type="GO" id="GO:0006353">
    <property type="term" value="P:DNA-templated transcription termination"/>
    <property type="evidence" value="ECO:0007669"/>
    <property type="project" value="UniProtKB-UniRule"/>
</dbReference>
<gene>
    <name evidence="7 9" type="primary">nusA</name>
    <name evidence="9" type="ORF">CO058_03480</name>
</gene>
<dbReference type="InterPro" id="IPR012340">
    <property type="entry name" value="NA-bd_OB-fold"/>
</dbReference>
<comment type="subunit">
    <text evidence="7">Monomer. Binds directly to the core enzyme of the DNA-dependent RNA polymerase and to nascent RNA.</text>
</comment>
<keyword evidence="5 7" id="KW-0805">Transcription regulation</keyword>
<dbReference type="SMART" id="SM00316">
    <property type="entry name" value="S1"/>
    <property type="match status" value="1"/>
</dbReference>
<organism evidence="9 10">
    <name type="scientific">candidate division WWE3 bacterium CG_4_9_14_0_2_um_filter_35_11</name>
    <dbReference type="NCBI Taxonomy" id="1975077"/>
    <lineage>
        <taxon>Bacteria</taxon>
        <taxon>Katanobacteria</taxon>
    </lineage>
</organism>
<dbReference type="GO" id="GO:0003723">
    <property type="term" value="F:RNA binding"/>
    <property type="evidence" value="ECO:0007669"/>
    <property type="project" value="UniProtKB-UniRule"/>
</dbReference>
<dbReference type="HAMAP" id="MF_00945_B">
    <property type="entry name" value="NusA_B"/>
    <property type="match status" value="1"/>
</dbReference>
<dbReference type="InterPro" id="IPR004087">
    <property type="entry name" value="KH_dom"/>
</dbReference>
<dbReference type="PROSITE" id="PS50126">
    <property type="entry name" value="S1"/>
    <property type="match status" value="1"/>
</dbReference>
<dbReference type="NCBIfam" id="TIGR01953">
    <property type="entry name" value="NusA"/>
    <property type="match status" value="1"/>
</dbReference>
<evidence type="ECO:0000259" key="8">
    <source>
        <dbReference type="PROSITE" id="PS50126"/>
    </source>
</evidence>
<feature type="domain" description="S1 motif" evidence="8">
    <location>
        <begin position="109"/>
        <end position="175"/>
    </location>
</feature>
<keyword evidence="6 7" id="KW-0804">Transcription</keyword>
<dbReference type="PROSITE" id="PS50084">
    <property type="entry name" value="KH_TYPE_1"/>
    <property type="match status" value="1"/>
</dbReference>
<dbReference type="InterPro" id="IPR036555">
    <property type="entry name" value="NusA_N_sf"/>
</dbReference>
<dbReference type="EMBL" id="PFSJ01000025">
    <property type="protein sequence ID" value="PJC23468.1"/>
    <property type="molecule type" value="Genomic_DNA"/>
</dbReference>
<dbReference type="SUPFAM" id="SSF50249">
    <property type="entry name" value="Nucleic acid-binding proteins"/>
    <property type="match status" value="1"/>
</dbReference>
<dbReference type="Pfam" id="PF08529">
    <property type="entry name" value="NusA_N"/>
    <property type="match status" value="2"/>
</dbReference>
<comment type="caution">
    <text evidence="9">The sequence shown here is derived from an EMBL/GenBank/DDBJ whole genome shotgun (WGS) entry which is preliminary data.</text>
</comment>
<dbReference type="Pfam" id="PF26594">
    <property type="entry name" value="KH_NusA_2nd"/>
    <property type="match status" value="1"/>
</dbReference>
<dbReference type="FunFam" id="3.30.300.20:FF:000002">
    <property type="entry name" value="Transcription termination/antitermination protein NusA"/>
    <property type="match status" value="1"/>
</dbReference>
<dbReference type="InterPro" id="IPR030842">
    <property type="entry name" value="TF_NusA_bacterial"/>
</dbReference>
<name>A0A2M8EL62_UNCKA</name>
<dbReference type="InterPro" id="IPR025249">
    <property type="entry name" value="TF_NusA_KH_1st"/>
</dbReference>
<dbReference type="PANTHER" id="PTHR22648:SF0">
    <property type="entry name" value="TRANSCRIPTION TERMINATION_ANTITERMINATION PROTEIN NUSA"/>
    <property type="match status" value="1"/>
</dbReference>
<dbReference type="FunFam" id="3.30.300.20:FF:000005">
    <property type="entry name" value="Transcription termination/antitermination protein NusA"/>
    <property type="match status" value="1"/>
</dbReference>
<dbReference type="InterPro" id="IPR010213">
    <property type="entry name" value="TF_NusA"/>
</dbReference>